<dbReference type="RefSeq" id="WP_213234715.1">
    <property type="nucleotide sequence ID" value="NZ_BPUQ01000019.1"/>
</dbReference>
<dbReference type="AlphaFoldDB" id="A0AA37MS15"/>
<evidence type="ECO:0000313" key="5">
    <source>
        <dbReference type="Proteomes" id="UP001055111"/>
    </source>
</evidence>
<dbReference type="InterPro" id="IPR000391">
    <property type="entry name" value="Rng_hydr_dOase-bsu"/>
</dbReference>
<keyword evidence="4" id="KW-0223">Dioxygenase</keyword>
<dbReference type="InterPro" id="IPR032710">
    <property type="entry name" value="NTF2-like_dom_sf"/>
</dbReference>
<dbReference type="SUPFAM" id="SSF54427">
    <property type="entry name" value="NTF2-like"/>
    <property type="match status" value="1"/>
</dbReference>
<dbReference type="Proteomes" id="UP001055111">
    <property type="component" value="Unassembled WGS sequence"/>
</dbReference>
<feature type="domain" description="SnoaL-like" evidence="3">
    <location>
        <begin position="8"/>
        <end position="137"/>
    </location>
</feature>
<comment type="similarity">
    <text evidence="1">Belongs to the bacterial ring-hydroxylating dioxygenase beta subunit family.</text>
</comment>
<accession>A0AA37MS15</accession>
<dbReference type="Pfam" id="PF13577">
    <property type="entry name" value="SnoaL_4"/>
    <property type="match status" value="1"/>
</dbReference>
<reference evidence="4" key="1">
    <citation type="submission" date="2022-09" db="EMBL/GenBank/DDBJ databases">
        <title>Isolation and characterization of 3-chlorobenzoate degrading bacteria from soils in Shizuoka.</title>
        <authorList>
            <person name="Ifat A."/>
            <person name="Ogawa N."/>
            <person name="Kimbara K."/>
            <person name="Moriuchi R."/>
            <person name="Dohra H."/>
            <person name="Shintani M."/>
        </authorList>
    </citation>
    <scope>NUCLEOTIDE SEQUENCE</scope>
    <source>
        <strain evidence="4">19CS4-2</strain>
    </source>
</reference>
<evidence type="ECO:0000313" key="4">
    <source>
        <dbReference type="EMBL" id="GJH29056.1"/>
    </source>
</evidence>
<sequence>MDEKLKTWLEVYSLAHQYISSLDNDRLEDWPGFFTSDCHYEIIPRENFDAGLRASVIYCTNQKMLRDRVVSLRHANIYEKHTYRHAISGLVIGDEKDGAITSTCSYIVVLTNQSGESAVYQSGAYHDTVVRLDGALKYSKKVAVYDTLRVQTLLATPI</sequence>
<dbReference type="CDD" id="cd00667">
    <property type="entry name" value="ring_hydroxylating_dioxygenases_beta"/>
    <property type="match status" value="1"/>
</dbReference>
<proteinExistence type="inferred from homology"/>
<dbReference type="InterPro" id="IPR017640">
    <property type="entry name" value="Anthranilate_1-2-diOase_ssu"/>
</dbReference>
<name>A0AA37MS15_9BURK</name>
<evidence type="ECO:0000259" key="3">
    <source>
        <dbReference type="Pfam" id="PF13577"/>
    </source>
</evidence>
<evidence type="ECO:0000256" key="2">
    <source>
        <dbReference type="ARBA" id="ARBA00023002"/>
    </source>
</evidence>
<dbReference type="NCBIfam" id="NF041685">
    <property type="entry name" value="ant_diox_AndAd"/>
    <property type="match status" value="1"/>
</dbReference>
<keyword evidence="2" id="KW-0560">Oxidoreductase</keyword>
<dbReference type="InterPro" id="IPR037401">
    <property type="entry name" value="SnoaL-like"/>
</dbReference>
<dbReference type="Gene3D" id="3.10.450.50">
    <property type="match status" value="1"/>
</dbReference>
<comment type="caution">
    <text evidence="4">The sequence shown here is derived from an EMBL/GenBank/DDBJ whole genome shotgun (WGS) entry which is preliminary data.</text>
</comment>
<protein>
    <submittedName>
        <fullName evidence="4">Aromatic-ring-hydroxylating dioxygenase subunit beta</fullName>
    </submittedName>
</protein>
<dbReference type="EMBL" id="BPUS01000019">
    <property type="protein sequence ID" value="GJH29056.1"/>
    <property type="molecule type" value="Genomic_DNA"/>
</dbReference>
<gene>
    <name evidence="4" type="ORF">CBA19CS42_31090</name>
</gene>
<evidence type="ECO:0000256" key="1">
    <source>
        <dbReference type="ARBA" id="ARBA00009570"/>
    </source>
</evidence>
<dbReference type="GO" id="GO:0051213">
    <property type="term" value="F:dioxygenase activity"/>
    <property type="evidence" value="ECO:0007669"/>
    <property type="project" value="UniProtKB-KW"/>
</dbReference>
<organism evidence="4 5">
    <name type="scientific">Caballeronia novacaledonica</name>
    <dbReference type="NCBI Taxonomy" id="1544861"/>
    <lineage>
        <taxon>Bacteria</taxon>
        <taxon>Pseudomonadati</taxon>
        <taxon>Pseudomonadota</taxon>
        <taxon>Betaproteobacteria</taxon>
        <taxon>Burkholderiales</taxon>
        <taxon>Burkholderiaceae</taxon>
        <taxon>Caballeronia</taxon>
    </lineage>
</organism>